<dbReference type="RefSeq" id="WP_191111449.1">
    <property type="nucleotide sequence ID" value="NZ_CP061738.1"/>
</dbReference>
<evidence type="ECO:0000313" key="1">
    <source>
        <dbReference type="EMBL" id="QOD38697.1"/>
    </source>
</evidence>
<gene>
    <name evidence="1" type="ORF">ID128_02425</name>
</gene>
<keyword evidence="2" id="KW-1185">Reference proteome</keyword>
<sequence>MSEANPIVTLKAKIKEFGFSELKAGKSNKSANSGETMYFDFPRMNFVINGKIIDTVLTSALMEGAQYRKSNLFNSYDIYSSETAREKQREIDTDYGRAFVDSVLKDLEKELAHNALCELWKSHCKNSEIPDYQKTTSYGKDFERFYNAGREHLHLLLKVGDENKNYRPFVKEVFKEMFQYAEASVPNDPILEEIITNCNQAGYEFAVSIPILESSLLEYGLKGEYSKNKTMCIDCADPISTKVKSDMLVFVTKFDNPGEKICDLSTSLEFVLESQDGKDGVTYKDGKLLLTIPKELKNYKGESRNLFDIIKEYFQKFCEKLGFKFEIKTQKIEHDLDDSLKVNSHLESLRPPICSNNYALGH</sequence>
<accession>A0A7M3U2R2</accession>
<name>A0A7M3U2R2_9RICK</name>
<dbReference type="EMBL" id="CP061738">
    <property type="protein sequence ID" value="QOD38697.1"/>
    <property type="molecule type" value="Genomic_DNA"/>
</dbReference>
<proteinExistence type="predicted"/>
<evidence type="ECO:0008006" key="3">
    <source>
        <dbReference type="Google" id="ProtNLM"/>
    </source>
</evidence>
<organism evidence="1 2">
    <name type="scientific">Candidatus Wolbachia massiliensis</name>
    <dbReference type="NCBI Taxonomy" id="1845000"/>
    <lineage>
        <taxon>Bacteria</taxon>
        <taxon>Pseudomonadati</taxon>
        <taxon>Pseudomonadota</taxon>
        <taxon>Alphaproteobacteria</taxon>
        <taxon>Rickettsiales</taxon>
        <taxon>Anaplasmataceae</taxon>
        <taxon>Wolbachieae</taxon>
        <taxon>Wolbachia</taxon>
    </lineage>
</organism>
<dbReference type="KEGG" id="wms:ID128_02425"/>
<dbReference type="AlphaFoldDB" id="A0A7M3U2R2"/>
<reference evidence="1 2" key="1">
    <citation type="submission" date="2020-09" db="EMBL/GenBank/DDBJ databases">
        <title>An Earliest Endosymbiont, Wolbachia massiliensis sp. nov., Strain PL13 From the Bed Bug (Cimex hemipterius), Type strain of a New supergroup T.</title>
        <authorList>
            <person name="Laidoudi Y."/>
            <person name="Levasseur A."/>
            <person name="Medkour H."/>
            <person name="Maaloum M."/>
            <person name="BenKhedher M."/>
            <person name="Sambou M."/>
            <person name="Bassene H."/>
            <person name="Davoust B."/>
            <person name="Fenollar F."/>
            <person name="Raoult D."/>
            <person name="Mediannikov O."/>
        </authorList>
    </citation>
    <scope>NUCLEOTIDE SEQUENCE [LARGE SCALE GENOMIC DNA]</scope>
    <source>
        <strain evidence="1 2">PL13</strain>
    </source>
</reference>
<dbReference type="Proteomes" id="UP000516514">
    <property type="component" value="Chromosome"/>
</dbReference>
<evidence type="ECO:0000313" key="2">
    <source>
        <dbReference type="Proteomes" id="UP000516514"/>
    </source>
</evidence>
<protein>
    <recommendedName>
        <fullName evidence="3">Ankyrin repeat domain protein</fullName>
    </recommendedName>
</protein>